<name>A0ABQ2NQ28_9BACI</name>
<gene>
    <name evidence="1" type="ORF">GCM10011346_10990</name>
</gene>
<dbReference type="RefSeq" id="WP_373290647.1">
    <property type="nucleotide sequence ID" value="NZ_BMLW01000002.1"/>
</dbReference>
<sequence>MPVKQWIYGMKQSIEVVSKRDRIVKKAQKLHELRTKKNIRRINNMCCDFAKLEQEYIKFG</sequence>
<reference evidence="2" key="1">
    <citation type="journal article" date="2019" name="Int. J. Syst. Evol. Microbiol.">
        <title>The Global Catalogue of Microorganisms (GCM) 10K type strain sequencing project: providing services to taxonomists for standard genome sequencing and annotation.</title>
        <authorList>
            <consortium name="The Broad Institute Genomics Platform"/>
            <consortium name="The Broad Institute Genome Sequencing Center for Infectious Disease"/>
            <person name="Wu L."/>
            <person name="Ma J."/>
        </authorList>
    </citation>
    <scope>NUCLEOTIDE SEQUENCE [LARGE SCALE GENOMIC DNA]</scope>
    <source>
        <strain evidence="2">CGMCC 1.7693</strain>
    </source>
</reference>
<protein>
    <submittedName>
        <fullName evidence="1">Uncharacterized protein</fullName>
    </submittedName>
</protein>
<dbReference type="Gene3D" id="3.10.129.130">
    <property type="match status" value="1"/>
</dbReference>
<evidence type="ECO:0000313" key="1">
    <source>
        <dbReference type="EMBL" id="GGP08885.1"/>
    </source>
</evidence>
<dbReference type="Proteomes" id="UP000641206">
    <property type="component" value="Unassembled WGS sequence"/>
</dbReference>
<dbReference type="InterPro" id="IPR025911">
    <property type="entry name" value="ToxN/AbiQ_toxin"/>
</dbReference>
<organism evidence="1 2">
    <name type="scientific">Oceanobacillus neutriphilus</name>
    <dbReference type="NCBI Taxonomy" id="531815"/>
    <lineage>
        <taxon>Bacteria</taxon>
        <taxon>Bacillati</taxon>
        <taxon>Bacillota</taxon>
        <taxon>Bacilli</taxon>
        <taxon>Bacillales</taxon>
        <taxon>Bacillaceae</taxon>
        <taxon>Oceanobacillus</taxon>
    </lineage>
</organism>
<keyword evidence="2" id="KW-1185">Reference proteome</keyword>
<evidence type="ECO:0000313" key="2">
    <source>
        <dbReference type="Proteomes" id="UP000641206"/>
    </source>
</evidence>
<comment type="caution">
    <text evidence="1">The sequence shown here is derived from an EMBL/GenBank/DDBJ whole genome shotgun (WGS) entry which is preliminary data.</text>
</comment>
<accession>A0ABQ2NQ28</accession>
<dbReference type="Pfam" id="PF13958">
    <property type="entry name" value="ToxN_toxin"/>
    <property type="match status" value="1"/>
</dbReference>
<proteinExistence type="predicted"/>
<dbReference type="InterPro" id="IPR053735">
    <property type="entry name" value="Type_III_TA_endoRNase"/>
</dbReference>
<dbReference type="EMBL" id="BMLW01000002">
    <property type="protein sequence ID" value="GGP08885.1"/>
    <property type="molecule type" value="Genomic_DNA"/>
</dbReference>